<gene>
    <name evidence="1" type="ORF">ULMA_30930</name>
</gene>
<dbReference type="SUPFAM" id="SSF52266">
    <property type="entry name" value="SGNH hydrolase"/>
    <property type="match status" value="2"/>
</dbReference>
<dbReference type="GO" id="GO:0016788">
    <property type="term" value="F:hydrolase activity, acting on ester bonds"/>
    <property type="evidence" value="ECO:0007669"/>
    <property type="project" value="UniProtKB-ARBA"/>
</dbReference>
<dbReference type="AlphaFoldDB" id="A0A5J4ISJ4"/>
<comment type="caution">
    <text evidence="1">The sequence shown here is derived from an EMBL/GenBank/DDBJ whole genome shotgun (WGS) entry which is preliminary data.</text>
</comment>
<proteinExistence type="predicted"/>
<accession>A0A5J4ISJ4</accession>
<dbReference type="Proteomes" id="UP000326509">
    <property type="component" value="Unassembled WGS sequence"/>
</dbReference>
<sequence>MKNTIKFMIGLAAVGLVSCEPEFDTPVDEGFYDNGDADFSTYVAVGNSLTAGYADSALYISGQENSYPNIMATQFTFVGGGEFTQPLMSDNLGGLFLNGTEVAGNRLVLSNDENGNPFPTTLEGVGTTEITTSATGPFNNMGVPGAKSFHLVAPGYGDAGGVLSGTANPYYARFATSSSATVISDAVSLNPTFFSLWIGNNDILSYATSGGSGVDQTGNLDPSTYGSNDITDPNVFAAAYSAQVDALTSGGAKGALVNIPNITSIPYFTTVPARSIPLDAATAGALNAQFGQYNTQVLPGLVQFGVITAEEAASRTINFVEGVNFPIIVDTDLTDVSGVLQGPPLNLPPATAMLLGQLRQANSSDLVVLPASSVLGSTPDPSNPQGVVGVSIPLANQFVLTSVEQERVSVAAQSYNATIQALAAANDLAFVDARSALADVAAGGVAIDGGVLTSTYVTGGAFSLDGVHPTARGYAFTTNAIIEAINKKYNATVPTVAPGSFPSVTLENNVN</sequence>
<reference evidence="1 2" key="1">
    <citation type="submission" date="2019-08" db="EMBL/GenBank/DDBJ databases">
        <title>Draft genome sequence of Ulvibacter marinus type strain NBRC 109484.</title>
        <authorList>
            <person name="Kawano K."/>
            <person name="Ushijima N."/>
            <person name="Kihara M."/>
            <person name="Itoh H."/>
        </authorList>
    </citation>
    <scope>NUCLEOTIDE SEQUENCE [LARGE SCALE GENOMIC DNA]</scope>
    <source>
        <strain evidence="1 2">NBRC 109484</strain>
    </source>
</reference>
<dbReference type="EMBL" id="BKCG01000013">
    <property type="protein sequence ID" value="GER60985.1"/>
    <property type="molecule type" value="Genomic_DNA"/>
</dbReference>
<dbReference type="OrthoDB" id="9764164at2"/>
<protein>
    <submittedName>
        <fullName evidence="1">Outer membrane protein</fullName>
    </submittedName>
</protein>
<evidence type="ECO:0000313" key="1">
    <source>
        <dbReference type="EMBL" id="GER60985.1"/>
    </source>
</evidence>
<dbReference type="Gene3D" id="3.40.50.1110">
    <property type="entry name" value="SGNH hydrolase"/>
    <property type="match status" value="2"/>
</dbReference>
<evidence type="ECO:0000313" key="2">
    <source>
        <dbReference type="Proteomes" id="UP000326509"/>
    </source>
</evidence>
<dbReference type="RefSeq" id="WP_151675412.1">
    <property type="nucleotide sequence ID" value="NZ_BKCG01000013.1"/>
</dbReference>
<dbReference type="InterPro" id="IPR036514">
    <property type="entry name" value="SGNH_hydro_sf"/>
</dbReference>
<name>A0A5J4ISJ4_9FLAO</name>
<dbReference type="PROSITE" id="PS51257">
    <property type="entry name" value="PROKAR_LIPOPROTEIN"/>
    <property type="match status" value="1"/>
</dbReference>
<keyword evidence="2" id="KW-1185">Reference proteome</keyword>
<organism evidence="1 2">
    <name type="scientific">Patiriisocius marinus</name>
    <dbReference type="NCBI Taxonomy" id="1397112"/>
    <lineage>
        <taxon>Bacteria</taxon>
        <taxon>Pseudomonadati</taxon>
        <taxon>Bacteroidota</taxon>
        <taxon>Flavobacteriia</taxon>
        <taxon>Flavobacteriales</taxon>
        <taxon>Flavobacteriaceae</taxon>
        <taxon>Patiriisocius</taxon>
    </lineage>
</organism>